<comment type="caution">
    <text evidence="2">The sequence shown here is derived from an EMBL/GenBank/DDBJ whole genome shotgun (WGS) entry which is preliminary data.</text>
</comment>
<evidence type="ECO:0000313" key="2">
    <source>
        <dbReference type="EMBL" id="MDX8415977.1"/>
    </source>
</evidence>
<sequence>MKKLSLLASVAAMGATAYAGPLLQVGDDLDVSFIGSVIGKWTNNVTWNSYKSYDDYLITTRVGGEAVYGKNKAFTVTARAYEDLNRYMQHERFDSNLTNVIVKAAYQSDAFNANAHFSFIQAAQNTDTTVNDENLARTNTIKAGVNGSYVISNKVIVDAGFDYVDIHYTNQQNVYTDSTAYIVPVSLLYKITDKLSAGLSYQYRQTNYDNSDMSPSKLYSRMLYGDRTQDHFVGLTLRGELTEKLSSEVYVGATIRDSSGGVLDNDDTMFTFSAKFNYQVSDKASVYVKGLRDFGNGAQRQNSESTGVDFGVNYILSSYITSYAYGGYRYVDYVNSPSGRQDDKIFAGVGVSYAPVKWGSLALSYTYYDNSSNLQSSSYMAHLVSASLSIKY</sequence>
<protein>
    <submittedName>
        <fullName evidence="2">Outer membrane beta-barrel protein</fullName>
    </submittedName>
</protein>
<accession>A0ABU4WKH9</accession>
<proteinExistence type="predicted"/>
<dbReference type="Proteomes" id="UP001275932">
    <property type="component" value="Unassembled WGS sequence"/>
</dbReference>
<dbReference type="Pfam" id="PF10082">
    <property type="entry name" value="BBP2_2"/>
    <property type="match status" value="1"/>
</dbReference>
<dbReference type="InterPro" id="IPR011250">
    <property type="entry name" value="OMP/PagP_B-barrel"/>
</dbReference>
<reference evidence="2 3" key="1">
    <citation type="submission" date="2022-03" db="EMBL/GenBank/DDBJ databases">
        <title>Novel taxa within the pig intestine.</title>
        <authorList>
            <person name="Wylensek D."/>
            <person name="Bishof K."/>
            <person name="Afrizal A."/>
            <person name="Clavel T."/>
        </authorList>
    </citation>
    <scope>NUCLEOTIDE SEQUENCE [LARGE SCALE GENOMIC DNA]</scope>
    <source>
        <strain evidence="2 3">CLA-KB-P66</strain>
    </source>
</reference>
<dbReference type="RefSeq" id="WP_370397431.1">
    <property type="nucleotide sequence ID" value="NZ_JALBUT010000008.1"/>
</dbReference>
<organism evidence="2 3">
    <name type="scientific">Intestinicryptomonas porci</name>
    <dbReference type="NCBI Taxonomy" id="2926320"/>
    <lineage>
        <taxon>Bacteria</taxon>
        <taxon>Pseudomonadati</taxon>
        <taxon>Verrucomicrobiota</taxon>
        <taxon>Opitutia</taxon>
        <taxon>Opitutales</taxon>
        <taxon>Intestinicryptomonaceae</taxon>
        <taxon>Intestinicryptomonas</taxon>
    </lineage>
</organism>
<name>A0ABU4WKH9_9BACT</name>
<feature type="signal peptide" evidence="1">
    <location>
        <begin position="1"/>
        <end position="19"/>
    </location>
</feature>
<gene>
    <name evidence="2" type="ORF">MOX91_07290</name>
</gene>
<dbReference type="SUPFAM" id="SSF56925">
    <property type="entry name" value="OMPA-like"/>
    <property type="match status" value="1"/>
</dbReference>
<evidence type="ECO:0000256" key="1">
    <source>
        <dbReference type="SAM" id="SignalP"/>
    </source>
</evidence>
<keyword evidence="1" id="KW-0732">Signal</keyword>
<feature type="chain" id="PRO_5047376611" evidence="1">
    <location>
        <begin position="20"/>
        <end position="392"/>
    </location>
</feature>
<keyword evidence="3" id="KW-1185">Reference proteome</keyword>
<dbReference type="InterPro" id="IPR018759">
    <property type="entry name" value="BBP2_2"/>
</dbReference>
<dbReference type="EMBL" id="JALBUT010000008">
    <property type="protein sequence ID" value="MDX8415977.1"/>
    <property type="molecule type" value="Genomic_DNA"/>
</dbReference>
<evidence type="ECO:0000313" key="3">
    <source>
        <dbReference type="Proteomes" id="UP001275932"/>
    </source>
</evidence>